<comment type="caution">
    <text evidence="2">The sequence shown here is derived from an EMBL/GenBank/DDBJ whole genome shotgun (WGS) entry which is preliminary data.</text>
</comment>
<dbReference type="EMBL" id="JAHHGZ010000006">
    <property type="protein sequence ID" value="MBW4667201.1"/>
    <property type="molecule type" value="Genomic_DNA"/>
</dbReference>
<reference evidence="2" key="2">
    <citation type="journal article" date="2022" name="Microbiol. Resour. Announc.">
        <title>Metagenome Sequencing to Explore Phylogenomics of Terrestrial Cyanobacteria.</title>
        <authorList>
            <person name="Ward R.D."/>
            <person name="Stajich J.E."/>
            <person name="Johansen J.R."/>
            <person name="Huntemann M."/>
            <person name="Clum A."/>
            <person name="Foster B."/>
            <person name="Foster B."/>
            <person name="Roux S."/>
            <person name="Palaniappan K."/>
            <person name="Varghese N."/>
            <person name="Mukherjee S."/>
            <person name="Reddy T.B.K."/>
            <person name="Daum C."/>
            <person name="Copeland A."/>
            <person name="Chen I.A."/>
            <person name="Ivanova N.N."/>
            <person name="Kyrpides N.C."/>
            <person name="Shapiro N."/>
            <person name="Eloe-Fadrosh E.A."/>
            <person name="Pietrasiak N."/>
        </authorList>
    </citation>
    <scope>NUCLEOTIDE SEQUENCE</scope>
    <source>
        <strain evidence="2">GSE-NOS-MK-12-04C</strain>
    </source>
</reference>
<protein>
    <submittedName>
        <fullName evidence="2">Uncharacterized protein</fullName>
    </submittedName>
</protein>
<sequence length="600" mass="67930">MFRNPLCNDVSTDPPSKPVEENNNELPLEFAGDKDSNEWIVMTGYSYFHENGKSINFSVSDKGYTSIEKRQEFVSCERKNGTIKNHRYFNGTIGDFRYAVIVKINLIFIRKFNSGYIPHFGRSGSETDPPNTSYKYYKEVGYTTDSDYVTNENALWKYNKTEAITYYLDYNKRFHRDGGSEYSEDLHEPPRIVRSYTKKELSERSELLGQSFFAREIYKVSFRHELSPSDLIILSDYSDSNYKLIDKGFDFYGLYYLYEKPTVKARKKTNIAAPLDYKESPPGPKPPPPPPPRKECCMSCCPDNSNLEPLLKLIIKKIGSADLPATVPKSLADRSKGNINIENLAQFTSYAVKQLDAVCGKYPIEVKIKDADLTEEGDQSQTVKIPNIAEGIAELLGLLLILKSESGATLSAAVRGMIEAGSAKQSAILAHDYAKANSEFLAYKGKQVKHQVPFAFDFNKQKLEEMLKEGTFDIKGFEIDDKNDLNDLFAPVLEMAAMYRAANFRNLGASNPGAVLKTILTGYINFNSDTEEAIGKPKQQRDKDEGVGKPEENWDDFLRSAEQGFIQEPGIKNNTEPYDRPFDQRPKIREIGNDTSDFED</sequence>
<accession>A0A951QKR4</accession>
<feature type="region of interest" description="Disordered" evidence="1">
    <location>
        <begin position="531"/>
        <end position="600"/>
    </location>
</feature>
<feature type="compositionally biased region" description="Basic and acidic residues" evidence="1">
    <location>
        <begin position="533"/>
        <end position="559"/>
    </location>
</feature>
<feature type="region of interest" description="Disordered" evidence="1">
    <location>
        <begin position="274"/>
        <end position="293"/>
    </location>
</feature>
<evidence type="ECO:0000256" key="1">
    <source>
        <dbReference type="SAM" id="MobiDB-lite"/>
    </source>
</evidence>
<name>A0A951QKR4_9CYAN</name>
<dbReference type="Proteomes" id="UP000729701">
    <property type="component" value="Unassembled WGS sequence"/>
</dbReference>
<feature type="region of interest" description="Disordered" evidence="1">
    <location>
        <begin position="1"/>
        <end position="24"/>
    </location>
</feature>
<evidence type="ECO:0000313" key="2">
    <source>
        <dbReference type="EMBL" id="MBW4667201.1"/>
    </source>
</evidence>
<feature type="compositionally biased region" description="Basic and acidic residues" evidence="1">
    <location>
        <begin position="577"/>
        <end position="592"/>
    </location>
</feature>
<evidence type="ECO:0000313" key="3">
    <source>
        <dbReference type="Proteomes" id="UP000729701"/>
    </source>
</evidence>
<dbReference type="AlphaFoldDB" id="A0A951QKR4"/>
<gene>
    <name evidence="2" type="ORF">KME60_07100</name>
</gene>
<proteinExistence type="predicted"/>
<reference evidence="2" key="1">
    <citation type="submission" date="2021-05" db="EMBL/GenBank/DDBJ databases">
        <authorList>
            <person name="Pietrasiak N."/>
            <person name="Ward R."/>
            <person name="Stajich J.E."/>
            <person name="Kurbessoian T."/>
        </authorList>
    </citation>
    <scope>NUCLEOTIDE SEQUENCE</scope>
    <source>
        <strain evidence="2">GSE-NOS-MK-12-04C</strain>
    </source>
</reference>
<feature type="compositionally biased region" description="Pro residues" evidence="1">
    <location>
        <begin position="281"/>
        <end position="291"/>
    </location>
</feature>
<organism evidence="2 3">
    <name type="scientific">Cyanomargarita calcarea GSE-NOS-MK-12-04C</name>
    <dbReference type="NCBI Taxonomy" id="2839659"/>
    <lineage>
        <taxon>Bacteria</taxon>
        <taxon>Bacillati</taxon>
        <taxon>Cyanobacteriota</taxon>
        <taxon>Cyanophyceae</taxon>
        <taxon>Nostocales</taxon>
        <taxon>Cyanomargaritaceae</taxon>
        <taxon>Cyanomargarita</taxon>
    </lineage>
</organism>